<feature type="domain" description="CobQ/CobB/MinD/ParA nucleotide binding" evidence="1">
    <location>
        <begin position="4"/>
        <end position="151"/>
    </location>
</feature>
<dbReference type="AlphaFoldDB" id="A0A1B8Q6C4"/>
<dbReference type="InterPro" id="IPR002586">
    <property type="entry name" value="CobQ/CobB/MinD/ParA_Nub-bd_dom"/>
</dbReference>
<reference evidence="2 3" key="1">
    <citation type="submission" date="2016-06" db="EMBL/GenBank/DDBJ databases">
        <title>Draft genome of Moraxella lacunata CCUG 57757A.</title>
        <authorList>
            <person name="Salva-Serra F."/>
            <person name="Engstrom-Jakobsson H."/>
            <person name="Thorell K."/>
            <person name="Gonzales-Siles L."/>
            <person name="Karlsson R."/>
            <person name="Boulund F."/>
            <person name="Engstrand L."/>
            <person name="Kristiansson E."/>
            <person name="Moore E."/>
        </authorList>
    </citation>
    <scope>NUCLEOTIDE SEQUENCE [LARGE SCALE GENOMIC DNA]</scope>
    <source>
        <strain evidence="2 3">CCUG 57757A</strain>
    </source>
</reference>
<comment type="caution">
    <text evidence="2">The sequence shown here is derived from an EMBL/GenBank/DDBJ whole genome shotgun (WGS) entry which is preliminary data.</text>
</comment>
<dbReference type="PIRSF" id="PIRSF009320">
    <property type="entry name" value="Nuc_binding_HP_1000"/>
    <property type="match status" value="1"/>
</dbReference>
<sequence>MLTILTANQKGGCGKTSISLTLAVALAHEGYRVAIADADPQKSALRFLKYRPDDVTPIMGIDWRDSDDIGDLPKKINKAKPDVLIIDAPGAVAGERAERLIGECDLMFVPVLPSFFDIDSTKRFLKNIADIKRIRKGKVDVHLIANRIRPQLMDGGIPSDKLLAIFDEIGQRPLAYISEKSAYTQLADDALTIFDKTQKPYQDAKGQWQPILALIKNKLSDNGKCADMSTDGSWF</sequence>
<proteinExistence type="predicted"/>
<protein>
    <submittedName>
        <fullName evidence="2">Chromosome partitioning protein</fullName>
    </submittedName>
</protein>
<dbReference type="InterPro" id="IPR027417">
    <property type="entry name" value="P-loop_NTPase"/>
</dbReference>
<dbReference type="Pfam" id="PF01656">
    <property type="entry name" value="CbiA"/>
    <property type="match status" value="1"/>
</dbReference>
<dbReference type="CDD" id="cd02042">
    <property type="entry name" value="ParAB_family"/>
    <property type="match status" value="1"/>
</dbReference>
<evidence type="ECO:0000313" key="3">
    <source>
        <dbReference type="Proteomes" id="UP000092607"/>
    </source>
</evidence>
<evidence type="ECO:0000313" key="2">
    <source>
        <dbReference type="EMBL" id="OBX65309.1"/>
    </source>
</evidence>
<dbReference type="RefSeq" id="WP_065255656.1">
    <property type="nucleotide sequence ID" value="NZ_JARDJM010000015.1"/>
</dbReference>
<dbReference type="PANTHER" id="PTHR13696:SF96">
    <property type="entry name" value="COBQ_COBB_MIND_PARA NUCLEOTIDE BINDING DOMAIN-CONTAINING PROTEIN"/>
    <property type="match status" value="1"/>
</dbReference>
<dbReference type="Proteomes" id="UP000092607">
    <property type="component" value="Unassembled WGS sequence"/>
</dbReference>
<gene>
    <name evidence="2" type="ORF">A9309_02510</name>
</gene>
<evidence type="ECO:0000259" key="1">
    <source>
        <dbReference type="Pfam" id="PF01656"/>
    </source>
</evidence>
<dbReference type="OrthoDB" id="69313at2"/>
<name>A0A1B8Q6C4_MORLA</name>
<accession>A0A1B8Q6C4</accession>
<dbReference type="SUPFAM" id="SSF52540">
    <property type="entry name" value="P-loop containing nucleoside triphosphate hydrolases"/>
    <property type="match status" value="1"/>
</dbReference>
<organism evidence="2 3">
    <name type="scientific">Moraxella lacunata</name>
    <dbReference type="NCBI Taxonomy" id="477"/>
    <lineage>
        <taxon>Bacteria</taxon>
        <taxon>Pseudomonadati</taxon>
        <taxon>Pseudomonadota</taxon>
        <taxon>Gammaproteobacteria</taxon>
        <taxon>Moraxellales</taxon>
        <taxon>Moraxellaceae</taxon>
        <taxon>Moraxella</taxon>
    </lineage>
</organism>
<dbReference type="PANTHER" id="PTHR13696">
    <property type="entry name" value="P-LOOP CONTAINING NUCLEOSIDE TRIPHOSPHATE HYDROLASE"/>
    <property type="match status" value="1"/>
</dbReference>
<dbReference type="Gene3D" id="3.40.50.300">
    <property type="entry name" value="P-loop containing nucleotide triphosphate hydrolases"/>
    <property type="match status" value="1"/>
</dbReference>
<dbReference type="EMBL" id="LZMS01000036">
    <property type="protein sequence ID" value="OBX65309.1"/>
    <property type="molecule type" value="Genomic_DNA"/>
</dbReference>
<dbReference type="InterPro" id="IPR050678">
    <property type="entry name" value="DNA_Partitioning_ATPase"/>
</dbReference>